<keyword evidence="1 2" id="KW-0378">Hydrolase</keyword>
<protein>
    <recommendedName>
        <fullName evidence="3">Nudix hydrolase domain-containing protein</fullName>
    </recommendedName>
</protein>
<dbReference type="SUPFAM" id="SSF55811">
    <property type="entry name" value="Nudix"/>
    <property type="match status" value="1"/>
</dbReference>
<dbReference type="InterPro" id="IPR015797">
    <property type="entry name" value="NUDIX_hydrolase-like_dom_sf"/>
</dbReference>
<dbReference type="PANTHER" id="PTHR11839:SF1">
    <property type="entry name" value="ADP-SUGAR PYROPHOSPHATASE"/>
    <property type="match status" value="1"/>
</dbReference>
<dbReference type="GO" id="GO:0006753">
    <property type="term" value="P:nucleoside phosphate metabolic process"/>
    <property type="evidence" value="ECO:0007669"/>
    <property type="project" value="TreeGrafter"/>
</dbReference>
<dbReference type="InterPro" id="IPR020476">
    <property type="entry name" value="Nudix_hydrolase"/>
</dbReference>
<name>A0A1G2B2D8_9BACT</name>
<evidence type="ECO:0000256" key="1">
    <source>
        <dbReference type="ARBA" id="ARBA00022801"/>
    </source>
</evidence>
<dbReference type="Pfam" id="PF00293">
    <property type="entry name" value="NUDIX"/>
    <property type="match status" value="1"/>
</dbReference>
<dbReference type="GO" id="GO:0016462">
    <property type="term" value="F:pyrophosphatase activity"/>
    <property type="evidence" value="ECO:0007669"/>
    <property type="project" value="UniProtKB-ARBA"/>
</dbReference>
<dbReference type="CDD" id="cd03424">
    <property type="entry name" value="NUDIX_ADPRase_Nudt5_UGPPase_Nudt14"/>
    <property type="match status" value="1"/>
</dbReference>
<proteinExistence type="inferred from homology"/>
<dbReference type="AlphaFoldDB" id="A0A1G2B2D8"/>
<evidence type="ECO:0000313" key="5">
    <source>
        <dbReference type="Proteomes" id="UP000179164"/>
    </source>
</evidence>
<feature type="domain" description="Nudix hydrolase" evidence="3">
    <location>
        <begin position="41"/>
        <end position="172"/>
    </location>
</feature>
<evidence type="ECO:0000313" key="4">
    <source>
        <dbReference type="EMBL" id="OGY83318.1"/>
    </source>
</evidence>
<dbReference type="PROSITE" id="PS00893">
    <property type="entry name" value="NUDIX_BOX"/>
    <property type="match status" value="1"/>
</dbReference>
<comment type="similarity">
    <text evidence="2">Belongs to the Nudix hydrolase family.</text>
</comment>
<dbReference type="PRINTS" id="PR00502">
    <property type="entry name" value="NUDIXFAMILY"/>
</dbReference>
<evidence type="ECO:0000256" key="2">
    <source>
        <dbReference type="RuleBase" id="RU003476"/>
    </source>
</evidence>
<dbReference type="EMBL" id="MHKE01000014">
    <property type="protein sequence ID" value="OGY83318.1"/>
    <property type="molecule type" value="Genomic_DNA"/>
</dbReference>
<dbReference type="InterPro" id="IPR000086">
    <property type="entry name" value="NUDIX_hydrolase_dom"/>
</dbReference>
<comment type="caution">
    <text evidence="4">The sequence shown here is derived from an EMBL/GenBank/DDBJ whole genome shotgun (WGS) entry which is preliminary data.</text>
</comment>
<organism evidence="4 5">
    <name type="scientific">Candidatus Kerfeldbacteria bacterium RIFCSPLOWO2_01_FULL_48_11</name>
    <dbReference type="NCBI Taxonomy" id="1798543"/>
    <lineage>
        <taxon>Bacteria</taxon>
        <taxon>Candidatus Kerfeldiibacteriota</taxon>
    </lineage>
</organism>
<sequence>MRKKPKLLKGAKRVFHGSIFDVYHWPQKVYDGTVHTFEMLARADTVSIIAVTKDKRILVQRQSQPHYRRSFLSLPGGRVDDGESPHRAAKRELLEETGYSASRWTLWKSARHVSKIDWDIHTFIAYGCKKIQKPTLDAGERIHSFEVSFQRFIDLMIHKDFGGRDLTIEILRAKADPRKMRRLKKLLFG</sequence>
<evidence type="ECO:0000259" key="3">
    <source>
        <dbReference type="PROSITE" id="PS51462"/>
    </source>
</evidence>
<dbReference type="Proteomes" id="UP000179164">
    <property type="component" value="Unassembled WGS sequence"/>
</dbReference>
<gene>
    <name evidence="4" type="ORF">A2898_03455</name>
</gene>
<dbReference type="STRING" id="1798543.A2898_03455"/>
<accession>A0A1G2B2D8</accession>
<dbReference type="GO" id="GO:0019693">
    <property type="term" value="P:ribose phosphate metabolic process"/>
    <property type="evidence" value="ECO:0007669"/>
    <property type="project" value="TreeGrafter"/>
</dbReference>
<reference evidence="4 5" key="1">
    <citation type="journal article" date="2016" name="Nat. Commun.">
        <title>Thousands of microbial genomes shed light on interconnected biogeochemical processes in an aquifer system.</title>
        <authorList>
            <person name="Anantharaman K."/>
            <person name="Brown C.T."/>
            <person name="Hug L.A."/>
            <person name="Sharon I."/>
            <person name="Castelle C.J."/>
            <person name="Probst A.J."/>
            <person name="Thomas B.C."/>
            <person name="Singh A."/>
            <person name="Wilkins M.J."/>
            <person name="Karaoz U."/>
            <person name="Brodie E.L."/>
            <person name="Williams K.H."/>
            <person name="Hubbard S.S."/>
            <person name="Banfield J.F."/>
        </authorList>
    </citation>
    <scope>NUCLEOTIDE SEQUENCE [LARGE SCALE GENOMIC DNA]</scope>
</reference>
<dbReference type="Gene3D" id="3.90.79.10">
    <property type="entry name" value="Nucleoside Triphosphate Pyrophosphohydrolase"/>
    <property type="match status" value="1"/>
</dbReference>
<dbReference type="PROSITE" id="PS51462">
    <property type="entry name" value="NUDIX"/>
    <property type="match status" value="1"/>
</dbReference>
<dbReference type="InterPro" id="IPR020084">
    <property type="entry name" value="NUDIX_hydrolase_CS"/>
</dbReference>
<dbReference type="PANTHER" id="PTHR11839">
    <property type="entry name" value="UDP/ADP-SUGAR PYROPHOSPHATASE"/>
    <property type="match status" value="1"/>
</dbReference>